<protein>
    <submittedName>
        <fullName evidence="2">Uncharacterized protein</fullName>
    </submittedName>
</protein>
<feature type="compositionally biased region" description="Basic residues" evidence="1">
    <location>
        <begin position="86"/>
        <end position="97"/>
    </location>
</feature>
<reference evidence="3" key="1">
    <citation type="journal article" date="2017" name="Nat. Microbiol.">
        <title>Global analysis of biosynthetic gene clusters reveals vast potential of secondary metabolite production in Penicillium species.</title>
        <authorList>
            <person name="Nielsen J.C."/>
            <person name="Grijseels S."/>
            <person name="Prigent S."/>
            <person name="Ji B."/>
            <person name="Dainat J."/>
            <person name="Nielsen K.F."/>
            <person name="Frisvad J.C."/>
            <person name="Workman M."/>
            <person name="Nielsen J."/>
        </authorList>
    </citation>
    <scope>NUCLEOTIDE SEQUENCE [LARGE SCALE GENOMIC DNA]</scope>
    <source>
        <strain evidence="3">IBT 31811</strain>
    </source>
</reference>
<feature type="region of interest" description="Disordered" evidence="1">
    <location>
        <begin position="306"/>
        <end position="342"/>
    </location>
</feature>
<evidence type="ECO:0000313" key="3">
    <source>
        <dbReference type="Proteomes" id="UP000191672"/>
    </source>
</evidence>
<feature type="compositionally biased region" description="Acidic residues" evidence="1">
    <location>
        <begin position="314"/>
        <end position="342"/>
    </location>
</feature>
<accession>A0A1V6Q7Z9</accession>
<feature type="compositionally biased region" description="Polar residues" evidence="1">
    <location>
        <begin position="108"/>
        <end position="121"/>
    </location>
</feature>
<feature type="region of interest" description="Disordered" evidence="1">
    <location>
        <begin position="416"/>
        <end position="451"/>
    </location>
</feature>
<evidence type="ECO:0000256" key="1">
    <source>
        <dbReference type="SAM" id="MobiDB-lite"/>
    </source>
</evidence>
<feature type="region of interest" description="Disordered" evidence="1">
    <location>
        <begin position="163"/>
        <end position="288"/>
    </location>
</feature>
<gene>
    <name evidence="2" type="ORF">PENANT_c010G11325</name>
</gene>
<feature type="compositionally biased region" description="Basic and acidic residues" evidence="1">
    <location>
        <begin position="136"/>
        <end position="150"/>
    </location>
</feature>
<dbReference type="AlphaFoldDB" id="A0A1V6Q7Z9"/>
<dbReference type="STRING" id="416450.A0A1V6Q7Z9"/>
<feature type="compositionally biased region" description="Basic and acidic residues" evidence="1">
    <location>
        <begin position="164"/>
        <end position="189"/>
    </location>
</feature>
<dbReference type="InterPro" id="IPR025040">
    <property type="entry name" value="DUF3984"/>
</dbReference>
<comment type="caution">
    <text evidence="2">The sequence shown here is derived from an EMBL/GenBank/DDBJ whole genome shotgun (WGS) entry which is preliminary data.</text>
</comment>
<feature type="compositionally biased region" description="Polar residues" evidence="1">
    <location>
        <begin position="203"/>
        <end position="215"/>
    </location>
</feature>
<dbReference type="EMBL" id="MDYN01000010">
    <property type="protein sequence ID" value="OQD85318.1"/>
    <property type="molecule type" value="Genomic_DNA"/>
</dbReference>
<sequence length="470" mass="51179">MLDPIMEFTTSSGGFRSRRSYPNLNHVSLAPLTPRFPIDDDTEPTDYFNHETDSPTTTTSHEYPAPSYLSSISVPSTPPILSHSRSSSRNRHTRSKSSSRTGPSSDSNLHSHAISTPLHHSNTIKKPASTFPGRRHVPETDTSHTSKTDAEWMLRAGIALASSTREEKGQSWLSKRESSTSLVEMRDDNTAINSRHHHHRTKSGTSLRKSRSGASTPGGLGALSRRSSRSRGGSRRGSRVGLTMTTIPVSSSSPNTNSAGRMPSSDSGPATGAATGTASPEIRGRGSLVPDFVDERIRAEMATLQHRNHRSFSDEDSELWDGEDVDTSESEYDYESDETPDDFDEADLQQLTRERGFGLGGWIDRLVEWTLFGVEEWPASVPDAADAVAAASRIGTAETSTTVTFEEPVILEAVEERERDDLLSVGEASDDGNGDSEKADEDVVPVEKPGAKGGWEDAGWLFRVVKQVLV</sequence>
<dbReference type="Proteomes" id="UP000191672">
    <property type="component" value="Unassembled WGS sequence"/>
</dbReference>
<feature type="compositionally biased region" description="Low complexity" evidence="1">
    <location>
        <begin position="263"/>
        <end position="280"/>
    </location>
</feature>
<organism evidence="2 3">
    <name type="scientific">Penicillium antarcticum</name>
    <dbReference type="NCBI Taxonomy" id="416450"/>
    <lineage>
        <taxon>Eukaryota</taxon>
        <taxon>Fungi</taxon>
        <taxon>Dikarya</taxon>
        <taxon>Ascomycota</taxon>
        <taxon>Pezizomycotina</taxon>
        <taxon>Eurotiomycetes</taxon>
        <taxon>Eurotiomycetidae</taxon>
        <taxon>Eurotiales</taxon>
        <taxon>Aspergillaceae</taxon>
        <taxon>Penicillium</taxon>
    </lineage>
</organism>
<proteinExistence type="predicted"/>
<name>A0A1V6Q7Z9_9EURO</name>
<feature type="region of interest" description="Disordered" evidence="1">
    <location>
        <begin position="27"/>
        <end position="150"/>
    </location>
</feature>
<feature type="compositionally biased region" description="Acidic residues" evidence="1">
    <location>
        <begin position="428"/>
        <end position="444"/>
    </location>
</feature>
<evidence type="ECO:0000313" key="2">
    <source>
        <dbReference type="EMBL" id="OQD85318.1"/>
    </source>
</evidence>
<dbReference type="Pfam" id="PF13136">
    <property type="entry name" value="DUF3984"/>
    <property type="match status" value="1"/>
</dbReference>
<feature type="compositionally biased region" description="Polar residues" evidence="1">
    <location>
        <begin position="243"/>
        <end position="259"/>
    </location>
</feature>
<keyword evidence="3" id="KW-1185">Reference proteome</keyword>
<feature type="compositionally biased region" description="Basic residues" evidence="1">
    <location>
        <begin position="226"/>
        <end position="238"/>
    </location>
</feature>
<feature type="compositionally biased region" description="Low complexity" evidence="1">
    <location>
        <begin position="98"/>
        <end position="107"/>
    </location>
</feature>